<keyword evidence="5" id="KW-1185">Reference proteome</keyword>
<feature type="compositionally biased region" description="Low complexity" evidence="4">
    <location>
        <begin position="429"/>
        <end position="444"/>
    </location>
</feature>
<organism evidence="5 6">
    <name type="scientific">Trichobilharzia regenti</name>
    <name type="common">Nasal bird schistosome</name>
    <dbReference type="NCBI Taxonomy" id="157069"/>
    <lineage>
        <taxon>Eukaryota</taxon>
        <taxon>Metazoa</taxon>
        <taxon>Spiralia</taxon>
        <taxon>Lophotrochozoa</taxon>
        <taxon>Platyhelminthes</taxon>
        <taxon>Trematoda</taxon>
        <taxon>Digenea</taxon>
        <taxon>Strigeidida</taxon>
        <taxon>Schistosomatoidea</taxon>
        <taxon>Schistosomatidae</taxon>
        <taxon>Trichobilharzia</taxon>
    </lineage>
</organism>
<evidence type="ECO:0000256" key="3">
    <source>
        <dbReference type="ARBA" id="ARBA00023054"/>
    </source>
</evidence>
<comment type="similarity">
    <text evidence="1">Belongs to the zygin family.</text>
</comment>
<feature type="compositionally biased region" description="Polar residues" evidence="4">
    <location>
        <begin position="410"/>
        <end position="427"/>
    </location>
</feature>
<keyword evidence="3" id="KW-0175">Coiled coil</keyword>
<keyword evidence="2" id="KW-0597">Phosphoprotein</keyword>
<dbReference type="GO" id="GO:0030424">
    <property type="term" value="C:axon"/>
    <property type="evidence" value="ECO:0007669"/>
    <property type="project" value="TreeGrafter"/>
</dbReference>
<evidence type="ECO:0000313" key="5">
    <source>
        <dbReference type="Proteomes" id="UP000050795"/>
    </source>
</evidence>
<dbReference type="InterPro" id="IPR011680">
    <property type="entry name" value="FEZ"/>
</dbReference>
<dbReference type="Proteomes" id="UP000050795">
    <property type="component" value="Unassembled WGS sequence"/>
</dbReference>
<dbReference type="AlphaFoldDB" id="A0AA85JJ23"/>
<dbReference type="WBParaSite" id="TREG1_27790.3">
    <property type="protein sequence ID" value="TREG1_27790.3"/>
    <property type="gene ID" value="TREG1_27790"/>
</dbReference>
<evidence type="ECO:0000256" key="1">
    <source>
        <dbReference type="ARBA" id="ARBA00006788"/>
    </source>
</evidence>
<proteinExistence type="inferred from homology"/>
<evidence type="ECO:0000256" key="4">
    <source>
        <dbReference type="SAM" id="MobiDB-lite"/>
    </source>
</evidence>
<feature type="region of interest" description="Disordered" evidence="4">
    <location>
        <begin position="409"/>
        <end position="444"/>
    </location>
</feature>
<reference evidence="5" key="1">
    <citation type="submission" date="2022-06" db="EMBL/GenBank/DDBJ databases">
        <authorList>
            <person name="Berger JAMES D."/>
            <person name="Berger JAMES D."/>
        </authorList>
    </citation>
    <scope>NUCLEOTIDE SEQUENCE [LARGE SCALE GENOMIC DNA]</scope>
</reference>
<evidence type="ECO:0000313" key="6">
    <source>
        <dbReference type="WBParaSite" id="TREG1_27790.3"/>
    </source>
</evidence>
<dbReference type="PANTHER" id="PTHR12394:SF12">
    <property type="entry name" value="LD08195P"/>
    <property type="match status" value="1"/>
</dbReference>
<protein>
    <submittedName>
        <fullName evidence="6">Uncharacterized protein</fullName>
    </submittedName>
</protein>
<name>A0AA85JJ23_TRIRE</name>
<dbReference type="PANTHER" id="PTHR12394">
    <property type="entry name" value="ZYGIN"/>
    <property type="match status" value="1"/>
</dbReference>
<dbReference type="GO" id="GO:0005737">
    <property type="term" value="C:cytoplasm"/>
    <property type="evidence" value="ECO:0007669"/>
    <property type="project" value="TreeGrafter"/>
</dbReference>
<sequence length="574" mass="63396">MDLFTGAPLAPFEVDGVFGDLDGSETSSIVADASTHIKRVISIPLEGSFLSFEDSLTDLVGTFDEKIYHCFENFDVDPENAKPRHATTSVATLSDVKRWWAAATSDFAPNGSYPLETLPSDINLYDLNQFELADADGITEDDIIKTNLLHTNKALHYSNESICSARGTVTTLSVSSTSASPRSLTLDRMSPSEYIQASKIGNSNIDNKVNGIHFEGNHNDRIILEMFQSHHPSLPLRRTQNWIDDLQNLPLSVLRLYVQEMNNGIMQLSDCLVDSLAERDELLMLREASDDFIVLLSLVHERKTRASKAALLATAKNLIRSKTLFRVSTPWFTKKSDMSASSTLSLIGSSHLGKPVTTKPVRNESLTNVPVNSVHLDLENNSVAYVASLNLHSKLRRPRTQAIPHIHLNNHINAKNKSNSPPTSVSSKPVGGSESSEPVGVSSESIASIPVKQAKIRYEALVNMCNSTNWPNGKPQESRSLLLRLPYRIQPGVGISMQDLRLLNQILYATVLENPKIEKLLDSYIMNVTNANGIADWVKAVEPPRCHDSQTLKITSCQGRNHHHMPTSIETQCA</sequence>
<dbReference type="Pfam" id="PF07763">
    <property type="entry name" value="FEZ"/>
    <property type="match status" value="1"/>
</dbReference>
<reference evidence="6" key="2">
    <citation type="submission" date="2023-11" db="UniProtKB">
        <authorList>
            <consortium name="WormBaseParasite"/>
        </authorList>
    </citation>
    <scope>IDENTIFICATION</scope>
</reference>
<evidence type="ECO:0000256" key="2">
    <source>
        <dbReference type="ARBA" id="ARBA00022553"/>
    </source>
</evidence>
<accession>A0AA85JJ23</accession>